<feature type="compositionally biased region" description="Basic and acidic residues" evidence="1">
    <location>
        <begin position="217"/>
        <end position="238"/>
    </location>
</feature>
<evidence type="ECO:0000313" key="2">
    <source>
        <dbReference type="EMBL" id="CAF1153460.1"/>
    </source>
</evidence>
<feature type="region of interest" description="Disordered" evidence="1">
    <location>
        <begin position="126"/>
        <end position="202"/>
    </location>
</feature>
<proteinExistence type="predicted"/>
<evidence type="ECO:0000256" key="1">
    <source>
        <dbReference type="SAM" id="MobiDB-lite"/>
    </source>
</evidence>
<dbReference type="AlphaFoldDB" id="A0A814SVJ8"/>
<reference evidence="2" key="1">
    <citation type="submission" date="2021-02" db="EMBL/GenBank/DDBJ databases">
        <authorList>
            <person name="Nowell W R."/>
        </authorList>
    </citation>
    <scope>NUCLEOTIDE SEQUENCE</scope>
</reference>
<protein>
    <submittedName>
        <fullName evidence="2">Uncharacterized protein</fullName>
    </submittedName>
</protein>
<feature type="region of interest" description="Disordered" evidence="1">
    <location>
        <begin position="215"/>
        <end position="242"/>
    </location>
</feature>
<organism evidence="2 3">
    <name type="scientific">Rotaria sordida</name>
    <dbReference type="NCBI Taxonomy" id="392033"/>
    <lineage>
        <taxon>Eukaryota</taxon>
        <taxon>Metazoa</taxon>
        <taxon>Spiralia</taxon>
        <taxon>Gnathifera</taxon>
        <taxon>Rotifera</taxon>
        <taxon>Eurotatoria</taxon>
        <taxon>Bdelloidea</taxon>
        <taxon>Philodinida</taxon>
        <taxon>Philodinidae</taxon>
        <taxon>Rotaria</taxon>
    </lineage>
</organism>
<gene>
    <name evidence="2" type="ORF">ZHD862_LOCUS20288</name>
</gene>
<name>A0A814SVJ8_9BILA</name>
<accession>A0A814SVJ8</accession>
<dbReference type="Proteomes" id="UP000663864">
    <property type="component" value="Unassembled WGS sequence"/>
</dbReference>
<comment type="caution">
    <text evidence="2">The sequence shown here is derived from an EMBL/GenBank/DDBJ whole genome shotgun (WGS) entry which is preliminary data.</text>
</comment>
<dbReference type="EMBL" id="CAJNOT010001146">
    <property type="protein sequence ID" value="CAF1153460.1"/>
    <property type="molecule type" value="Genomic_DNA"/>
</dbReference>
<sequence>MNEASIVNYWPIDEDSCRYLLTDYFAIDIKARKRVAELYELTDEIINASNEINETYANKIYRKYKQLIVVNKKLKKQLSQYHCPGCKCIIPSNEDVQQARKEEEEEDYHNDDDNESFIIIAEDQEYQSKQKPSTSFLTTHSLRKQSRKNKNPYIISDIEDTENFEGNDSRFTKTTCDSNDNDCDKDNDGNNINDSDSMKDGDNEDRLFIAMDQNENETTKDDNQSEHEIQEEVDKDVYANEEEDDETTCLPVILQDIIRQKAKKNNNARSYLLNIPLYPALCEFLCDKSYTSFNRRPSGTQIRPLIENHLSQNLANDAKIRMRLCDELREIHRSYMRTFMTDPHASRNKYISS</sequence>
<feature type="compositionally biased region" description="Polar residues" evidence="1">
    <location>
        <begin position="127"/>
        <end position="140"/>
    </location>
</feature>
<feature type="compositionally biased region" description="Basic residues" evidence="1">
    <location>
        <begin position="141"/>
        <end position="150"/>
    </location>
</feature>
<evidence type="ECO:0000313" key="3">
    <source>
        <dbReference type="Proteomes" id="UP000663864"/>
    </source>
</evidence>